<evidence type="ECO:0000313" key="4">
    <source>
        <dbReference type="Proteomes" id="UP000499080"/>
    </source>
</evidence>
<organism evidence="3 4">
    <name type="scientific">Araneus ventricosus</name>
    <name type="common">Orbweaver spider</name>
    <name type="synonym">Epeira ventricosa</name>
    <dbReference type="NCBI Taxonomy" id="182803"/>
    <lineage>
        <taxon>Eukaryota</taxon>
        <taxon>Metazoa</taxon>
        <taxon>Ecdysozoa</taxon>
        <taxon>Arthropoda</taxon>
        <taxon>Chelicerata</taxon>
        <taxon>Arachnida</taxon>
        <taxon>Araneae</taxon>
        <taxon>Araneomorphae</taxon>
        <taxon>Entelegynae</taxon>
        <taxon>Araneoidea</taxon>
        <taxon>Araneidae</taxon>
        <taxon>Araneus</taxon>
    </lineage>
</organism>
<comment type="caution">
    <text evidence="3">The sequence shown here is derived from an EMBL/GenBank/DDBJ whole genome shotgun (WGS) entry which is preliminary data.</text>
</comment>
<keyword evidence="1" id="KW-0234">DNA repair</keyword>
<keyword evidence="1" id="KW-0227">DNA damage</keyword>
<evidence type="ECO:0000256" key="1">
    <source>
        <dbReference type="RuleBase" id="RU363044"/>
    </source>
</evidence>
<keyword evidence="1" id="KW-0067">ATP-binding</keyword>
<dbReference type="GO" id="GO:0043139">
    <property type="term" value="F:5'-3' DNA helicase activity"/>
    <property type="evidence" value="ECO:0007669"/>
    <property type="project" value="UniProtKB-EC"/>
</dbReference>
<dbReference type="Proteomes" id="UP000499080">
    <property type="component" value="Unassembled WGS sequence"/>
</dbReference>
<dbReference type="PANTHER" id="PTHR10492">
    <property type="match status" value="1"/>
</dbReference>
<accession>A0A4Y2H8V6</accession>
<dbReference type="Gene3D" id="3.40.50.300">
    <property type="entry name" value="P-loop containing nucleotide triphosphate hydrolases"/>
    <property type="match status" value="1"/>
</dbReference>
<dbReference type="GO" id="GO:0005524">
    <property type="term" value="F:ATP binding"/>
    <property type="evidence" value="ECO:0007669"/>
    <property type="project" value="UniProtKB-KW"/>
</dbReference>
<protein>
    <recommendedName>
        <fullName evidence="1">ATP-dependent DNA helicase</fullName>
        <ecNumber evidence="1">5.6.2.3</ecNumber>
    </recommendedName>
</protein>
<comment type="similarity">
    <text evidence="1">Belongs to the helicase family.</text>
</comment>
<keyword evidence="4" id="KW-1185">Reference proteome</keyword>
<dbReference type="AlphaFoldDB" id="A0A4Y2H8V6"/>
<evidence type="ECO:0000313" key="3">
    <source>
        <dbReference type="EMBL" id="GBM62123.1"/>
    </source>
</evidence>
<dbReference type="EC" id="5.6.2.3" evidence="1"/>
<gene>
    <name evidence="3" type="ORF">AVEN_6493_1</name>
</gene>
<dbReference type="OrthoDB" id="6429883at2759"/>
<dbReference type="EMBL" id="BGPR01001801">
    <property type="protein sequence ID" value="GBM62123.1"/>
    <property type="molecule type" value="Genomic_DNA"/>
</dbReference>
<reference evidence="3 4" key="1">
    <citation type="journal article" date="2019" name="Sci. Rep.">
        <title>Orb-weaving spider Araneus ventricosus genome elucidates the spidroin gene catalogue.</title>
        <authorList>
            <person name="Kono N."/>
            <person name="Nakamura H."/>
            <person name="Ohtoshi R."/>
            <person name="Moran D.A.P."/>
            <person name="Shinohara A."/>
            <person name="Yoshida Y."/>
            <person name="Fujiwara M."/>
            <person name="Mori M."/>
            <person name="Tomita M."/>
            <person name="Arakawa K."/>
        </authorList>
    </citation>
    <scope>NUCLEOTIDE SEQUENCE [LARGE SCALE GENOMIC DNA]</scope>
</reference>
<dbReference type="InterPro" id="IPR010285">
    <property type="entry name" value="DNA_helicase_pif1-like_DEAD"/>
</dbReference>
<dbReference type="Pfam" id="PF05970">
    <property type="entry name" value="PIF1"/>
    <property type="match status" value="1"/>
</dbReference>
<keyword evidence="1" id="KW-0547">Nucleotide-binding</keyword>
<dbReference type="GO" id="GO:0016887">
    <property type="term" value="F:ATP hydrolysis activity"/>
    <property type="evidence" value="ECO:0007669"/>
    <property type="project" value="RHEA"/>
</dbReference>
<dbReference type="InterPro" id="IPR027417">
    <property type="entry name" value="P-loop_NTPase"/>
</dbReference>
<dbReference type="GO" id="GO:0000723">
    <property type="term" value="P:telomere maintenance"/>
    <property type="evidence" value="ECO:0007669"/>
    <property type="project" value="InterPro"/>
</dbReference>
<evidence type="ECO:0000259" key="2">
    <source>
        <dbReference type="Pfam" id="PF05970"/>
    </source>
</evidence>
<comment type="catalytic activity">
    <reaction evidence="1">
        <text>ATP + H2O = ADP + phosphate + H(+)</text>
        <dbReference type="Rhea" id="RHEA:13065"/>
        <dbReference type="ChEBI" id="CHEBI:15377"/>
        <dbReference type="ChEBI" id="CHEBI:15378"/>
        <dbReference type="ChEBI" id="CHEBI:30616"/>
        <dbReference type="ChEBI" id="CHEBI:43474"/>
        <dbReference type="ChEBI" id="CHEBI:456216"/>
        <dbReference type="EC" id="5.6.2.3"/>
    </reaction>
</comment>
<dbReference type="GO" id="GO:0006310">
    <property type="term" value="P:DNA recombination"/>
    <property type="evidence" value="ECO:0007669"/>
    <property type="project" value="UniProtKB-KW"/>
</dbReference>
<keyword evidence="1" id="KW-0378">Hydrolase</keyword>
<sequence>MVETNKPLLTEDQRTAYEAVMNFIGEGNSGNFFLDVHGGTGKTFSINLILAEIRSKRHIAFDVSSSGIASWWSHSSFSVTVTTKLSLD</sequence>
<dbReference type="GO" id="GO:0006281">
    <property type="term" value="P:DNA repair"/>
    <property type="evidence" value="ECO:0007669"/>
    <property type="project" value="UniProtKB-KW"/>
</dbReference>
<proteinExistence type="inferred from homology"/>
<keyword evidence="1" id="KW-0347">Helicase</keyword>
<name>A0A4Y2H8V6_ARAVE</name>
<keyword evidence="1" id="KW-0233">DNA recombination</keyword>
<comment type="cofactor">
    <cofactor evidence="1">
        <name>Mg(2+)</name>
        <dbReference type="ChEBI" id="CHEBI:18420"/>
    </cofactor>
</comment>
<dbReference type="PANTHER" id="PTHR10492:SF57">
    <property type="entry name" value="ATP-DEPENDENT DNA HELICASE"/>
    <property type="match status" value="1"/>
</dbReference>
<feature type="domain" description="DNA helicase Pif1-like DEAD-box helicase" evidence="2">
    <location>
        <begin position="9"/>
        <end position="72"/>
    </location>
</feature>